<dbReference type="InterPro" id="IPR001497">
    <property type="entry name" value="MethylDNA_cys_MeTrfase_AS"/>
</dbReference>
<dbReference type="InterPro" id="IPR036217">
    <property type="entry name" value="MethylDNA_cys_MeTrfase_DNAb"/>
</dbReference>
<protein>
    <submittedName>
        <fullName evidence="8">Methylated-DNA--[protein]-cysteine S-methyltransferase</fullName>
        <ecNumber evidence="8">2.1.1.63</ecNumber>
    </submittedName>
</protein>
<evidence type="ECO:0000256" key="6">
    <source>
        <dbReference type="ARBA" id="ARBA00049348"/>
    </source>
</evidence>
<keyword evidence="4" id="KW-0227">DNA damage</keyword>
<dbReference type="EMBL" id="WUYX01000033">
    <property type="protein sequence ID" value="MXV62581.1"/>
    <property type="molecule type" value="Genomic_DNA"/>
</dbReference>
<proteinExistence type="predicted"/>
<dbReference type="EC" id="2.1.1.63" evidence="8"/>
<evidence type="ECO:0000256" key="2">
    <source>
        <dbReference type="ARBA" id="ARBA00022603"/>
    </source>
</evidence>
<evidence type="ECO:0000256" key="1">
    <source>
        <dbReference type="ARBA" id="ARBA00001286"/>
    </source>
</evidence>
<evidence type="ECO:0000313" key="9">
    <source>
        <dbReference type="Proteomes" id="UP000434101"/>
    </source>
</evidence>
<sequence length="134" mass="14619">MDIRLFGYDRELDDSRIDAAPETIREQLREYERGTRTTFDLEIEYPDTFTGSVMRAMAQIPSGETRTYGDLAATLETAPIAVGQACSRNPIPVIVPCHRVVGADSLVGYAGGVDLKRHLLEHEGAVIPGASSPD</sequence>
<dbReference type="CDD" id="cd06445">
    <property type="entry name" value="ATase"/>
    <property type="match status" value="1"/>
</dbReference>
<dbReference type="SUPFAM" id="SSF46767">
    <property type="entry name" value="Methylated DNA-protein cysteine methyltransferase, C-terminal domain"/>
    <property type="match status" value="1"/>
</dbReference>
<accession>A0A6B0VL65</accession>
<dbReference type="GO" id="GO:0003908">
    <property type="term" value="F:methylated-DNA-[protein]-cysteine S-methyltransferase activity"/>
    <property type="evidence" value="ECO:0007669"/>
    <property type="project" value="UniProtKB-EC"/>
</dbReference>
<evidence type="ECO:0000259" key="7">
    <source>
        <dbReference type="Pfam" id="PF01035"/>
    </source>
</evidence>
<dbReference type="InterPro" id="IPR036388">
    <property type="entry name" value="WH-like_DNA-bd_sf"/>
</dbReference>
<keyword evidence="5" id="KW-0234">DNA repair</keyword>
<comment type="catalytic activity">
    <reaction evidence="1">
        <text>a 4-O-methyl-thymidine in DNA + L-cysteinyl-[protein] = a thymidine in DNA + S-methyl-L-cysteinyl-[protein]</text>
        <dbReference type="Rhea" id="RHEA:53428"/>
        <dbReference type="Rhea" id="RHEA-COMP:10131"/>
        <dbReference type="Rhea" id="RHEA-COMP:10132"/>
        <dbReference type="Rhea" id="RHEA-COMP:13555"/>
        <dbReference type="Rhea" id="RHEA-COMP:13556"/>
        <dbReference type="ChEBI" id="CHEBI:29950"/>
        <dbReference type="ChEBI" id="CHEBI:82612"/>
        <dbReference type="ChEBI" id="CHEBI:137386"/>
        <dbReference type="ChEBI" id="CHEBI:137387"/>
        <dbReference type="EC" id="2.1.1.63"/>
    </reaction>
</comment>
<dbReference type="NCBIfam" id="TIGR00589">
    <property type="entry name" value="ogt"/>
    <property type="match status" value="1"/>
</dbReference>
<feature type="domain" description="Methylated-DNA-[protein]-cysteine S-methyltransferase DNA binding" evidence="7">
    <location>
        <begin position="49"/>
        <end position="125"/>
    </location>
</feature>
<dbReference type="PANTHER" id="PTHR10815:SF13">
    <property type="entry name" value="METHYLATED-DNA--PROTEIN-CYSTEINE METHYLTRANSFERASE"/>
    <property type="match status" value="1"/>
</dbReference>
<evidence type="ECO:0000256" key="4">
    <source>
        <dbReference type="ARBA" id="ARBA00022763"/>
    </source>
</evidence>
<keyword evidence="2 8" id="KW-0489">Methyltransferase</keyword>
<dbReference type="PANTHER" id="PTHR10815">
    <property type="entry name" value="METHYLATED-DNA--PROTEIN-CYSTEINE METHYLTRANSFERASE"/>
    <property type="match status" value="1"/>
</dbReference>
<evidence type="ECO:0000256" key="5">
    <source>
        <dbReference type="ARBA" id="ARBA00023204"/>
    </source>
</evidence>
<dbReference type="InterPro" id="IPR014048">
    <property type="entry name" value="MethylDNA_cys_MeTrfase_DNA-bd"/>
</dbReference>
<dbReference type="Proteomes" id="UP000434101">
    <property type="component" value="Unassembled WGS sequence"/>
</dbReference>
<dbReference type="PROSITE" id="PS00374">
    <property type="entry name" value="MGMT"/>
    <property type="match status" value="1"/>
</dbReference>
<comment type="catalytic activity">
    <reaction evidence="6">
        <text>a 6-O-methyl-2'-deoxyguanosine in DNA + L-cysteinyl-[protein] = S-methyl-L-cysteinyl-[protein] + a 2'-deoxyguanosine in DNA</text>
        <dbReference type="Rhea" id="RHEA:24000"/>
        <dbReference type="Rhea" id="RHEA-COMP:10131"/>
        <dbReference type="Rhea" id="RHEA-COMP:10132"/>
        <dbReference type="Rhea" id="RHEA-COMP:11367"/>
        <dbReference type="Rhea" id="RHEA-COMP:11368"/>
        <dbReference type="ChEBI" id="CHEBI:29950"/>
        <dbReference type="ChEBI" id="CHEBI:82612"/>
        <dbReference type="ChEBI" id="CHEBI:85445"/>
        <dbReference type="ChEBI" id="CHEBI:85448"/>
        <dbReference type="EC" id="2.1.1.63"/>
    </reaction>
</comment>
<keyword evidence="9" id="KW-1185">Reference proteome</keyword>
<dbReference type="RefSeq" id="WP_160065409.1">
    <property type="nucleotide sequence ID" value="NZ_WUYX01000033.1"/>
</dbReference>
<comment type="caution">
    <text evidence="8">The sequence shown here is derived from an EMBL/GenBank/DDBJ whole genome shotgun (WGS) entry which is preliminary data.</text>
</comment>
<organism evidence="8 9">
    <name type="scientific">Natronorubrum halalkaliphilum</name>
    <dbReference type="NCBI Taxonomy" id="2691917"/>
    <lineage>
        <taxon>Archaea</taxon>
        <taxon>Methanobacteriati</taxon>
        <taxon>Methanobacteriota</taxon>
        <taxon>Stenosarchaea group</taxon>
        <taxon>Halobacteria</taxon>
        <taxon>Halobacteriales</taxon>
        <taxon>Natrialbaceae</taxon>
        <taxon>Natronorubrum</taxon>
    </lineage>
</organism>
<dbReference type="AlphaFoldDB" id="A0A6B0VL65"/>
<dbReference type="Gene3D" id="1.10.10.10">
    <property type="entry name" value="Winged helix-like DNA-binding domain superfamily/Winged helix DNA-binding domain"/>
    <property type="match status" value="1"/>
</dbReference>
<name>A0A6B0VL65_9EURY</name>
<dbReference type="Pfam" id="PF01035">
    <property type="entry name" value="DNA_binding_1"/>
    <property type="match status" value="1"/>
</dbReference>
<keyword evidence="3 8" id="KW-0808">Transferase</keyword>
<reference evidence="8 9" key="1">
    <citation type="submission" date="2020-01" db="EMBL/GenBank/DDBJ databases">
        <title>Natronorubrum sp. JWXQ-INN 674 isolated from Inner Mongolia Autonomous Region of China.</title>
        <authorList>
            <person name="Xue Q."/>
        </authorList>
    </citation>
    <scope>NUCLEOTIDE SEQUENCE [LARGE SCALE GENOMIC DNA]</scope>
    <source>
        <strain evidence="8 9">JWXQ-INN-674</strain>
    </source>
</reference>
<gene>
    <name evidence="8" type="ORF">GS429_11000</name>
</gene>
<evidence type="ECO:0000313" key="8">
    <source>
        <dbReference type="EMBL" id="MXV62581.1"/>
    </source>
</evidence>
<dbReference type="GO" id="GO:0006281">
    <property type="term" value="P:DNA repair"/>
    <property type="evidence" value="ECO:0007669"/>
    <property type="project" value="UniProtKB-KW"/>
</dbReference>
<dbReference type="OrthoDB" id="372118at2157"/>
<dbReference type="GO" id="GO:0032259">
    <property type="term" value="P:methylation"/>
    <property type="evidence" value="ECO:0007669"/>
    <property type="project" value="UniProtKB-KW"/>
</dbReference>
<evidence type="ECO:0000256" key="3">
    <source>
        <dbReference type="ARBA" id="ARBA00022679"/>
    </source>
</evidence>